<feature type="compositionally biased region" description="Basic and acidic residues" evidence="3">
    <location>
        <begin position="53"/>
        <end position="77"/>
    </location>
</feature>
<evidence type="ECO:0000313" key="5">
    <source>
        <dbReference type="Proteomes" id="UP000658382"/>
    </source>
</evidence>
<organism evidence="4 5">
    <name type="scientific">Lentibacillus kapialis</name>
    <dbReference type="NCBI Taxonomy" id="340214"/>
    <lineage>
        <taxon>Bacteria</taxon>
        <taxon>Bacillati</taxon>
        <taxon>Bacillota</taxon>
        <taxon>Bacilli</taxon>
        <taxon>Bacillales</taxon>
        <taxon>Bacillaceae</taxon>
        <taxon>Lentibacillus</taxon>
    </lineage>
</organism>
<reference evidence="4" key="2">
    <citation type="submission" date="2020-09" db="EMBL/GenBank/DDBJ databases">
        <authorList>
            <person name="Sun Q."/>
            <person name="Ohkuma M."/>
        </authorList>
    </citation>
    <scope>NUCLEOTIDE SEQUENCE</scope>
    <source>
        <strain evidence="4">JCM 12580</strain>
    </source>
</reference>
<protein>
    <recommendedName>
        <fullName evidence="2">UPF0291 protein GCM10007063_04190</fullName>
    </recommendedName>
</protein>
<dbReference type="InterPro" id="IPR009242">
    <property type="entry name" value="DUF896"/>
</dbReference>
<accession>A0A917PMT8</accession>
<dbReference type="PANTHER" id="PTHR37300:SF1">
    <property type="entry name" value="UPF0291 PROTEIN YNZC"/>
    <property type="match status" value="1"/>
</dbReference>
<keyword evidence="5" id="KW-1185">Reference proteome</keyword>
<comment type="subcellular location">
    <subcellularLocation>
        <location evidence="2">Cytoplasm</location>
    </subcellularLocation>
</comment>
<reference evidence="4" key="1">
    <citation type="journal article" date="2014" name="Int. J. Syst. Evol. Microbiol.">
        <title>Complete genome sequence of Corynebacterium casei LMG S-19264T (=DSM 44701T), isolated from a smear-ripened cheese.</title>
        <authorList>
            <consortium name="US DOE Joint Genome Institute (JGI-PGF)"/>
            <person name="Walter F."/>
            <person name="Albersmeier A."/>
            <person name="Kalinowski J."/>
            <person name="Ruckert C."/>
        </authorList>
    </citation>
    <scope>NUCLEOTIDE SEQUENCE</scope>
    <source>
        <strain evidence="4">JCM 12580</strain>
    </source>
</reference>
<name>A0A917PMT8_9BACI</name>
<dbReference type="RefSeq" id="WP_188631409.1">
    <property type="nucleotide sequence ID" value="NZ_BMNQ01000003.1"/>
</dbReference>
<evidence type="ECO:0000256" key="2">
    <source>
        <dbReference type="HAMAP-Rule" id="MF_01103"/>
    </source>
</evidence>
<comment type="caution">
    <text evidence="4">The sequence shown here is derived from an EMBL/GenBank/DDBJ whole genome shotgun (WGS) entry which is preliminary data.</text>
</comment>
<dbReference type="HAMAP" id="MF_01103">
    <property type="entry name" value="UPF0291"/>
    <property type="match status" value="1"/>
</dbReference>
<dbReference type="Pfam" id="PF05979">
    <property type="entry name" value="DUF896"/>
    <property type="match status" value="1"/>
</dbReference>
<dbReference type="SUPFAM" id="SSF158221">
    <property type="entry name" value="YnzC-like"/>
    <property type="match status" value="1"/>
</dbReference>
<comment type="similarity">
    <text evidence="2">Belongs to the UPF0291 family.</text>
</comment>
<evidence type="ECO:0000256" key="1">
    <source>
        <dbReference type="ARBA" id="ARBA00022490"/>
    </source>
</evidence>
<sequence>MISKEKLNRINQLAKKSKEEGLTVKEQTEQKELREEYLQNVRKSFKNQFKSMTVKDPEGKDVTPKKVRDLQNKDKNH</sequence>
<evidence type="ECO:0000313" key="4">
    <source>
        <dbReference type="EMBL" id="GGJ84829.1"/>
    </source>
</evidence>
<feature type="region of interest" description="Disordered" evidence="3">
    <location>
        <begin position="48"/>
        <end position="77"/>
    </location>
</feature>
<evidence type="ECO:0000256" key="3">
    <source>
        <dbReference type="SAM" id="MobiDB-lite"/>
    </source>
</evidence>
<dbReference type="AlphaFoldDB" id="A0A917PMT8"/>
<keyword evidence="1 2" id="KW-0963">Cytoplasm</keyword>
<dbReference type="GO" id="GO:0005737">
    <property type="term" value="C:cytoplasm"/>
    <property type="evidence" value="ECO:0007669"/>
    <property type="project" value="UniProtKB-SubCell"/>
</dbReference>
<gene>
    <name evidence="4" type="ORF">GCM10007063_04190</name>
</gene>
<dbReference type="PANTHER" id="PTHR37300">
    <property type="entry name" value="UPF0291 PROTEIN CBO2609/CLC_2481"/>
    <property type="match status" value="1"/>
</dbReference>
<dbReference type="EMBL" id="BMNQ01000003">
    <property type="protein sequence ID" value="GGJ84829.1"/>
    <property type="molecule type" value="Genomic_DNA"/>
</dbReference>
<dbReference type="Proteomes" id="UP000658382">
    <property type="component" value="Unassembled WGS sequence"/>
</dbReference>
<dbReference type="Gene3D" id="1.10.287.540">
    <property type="entry name" value="Helix hairpin bin"/>
    <property type="match status" value="1"/>
</dbReference>
<proteinExistence type="inferred from homology"/>